<comment type="caution">
    <text evidence="1">The sequence shown here is derived from an EMBL/GenBank/DDBJ whole genome shotgun (WGS) entry which is preliminary data.</text>
</comment>
<evidence type="ECO:0000313" key="1">
    <source>
        <dbReference type="EMBL" id="MCW4127756.1"/>
    </source>
</evidence>
<reference evidence="1" key="1">
    <citation type="submission" date="2022-11" db="EMBL/GenBank/DDBJ databases">
        <title>Genomic repertoires linked with pathogenic potency of arthritogenic Prevotella copri isolated from the gut of rheumatoid arthritis patients.</title>
        <authorList>
            <person name="Nii T."/>
            <person name="Maeda Y."/>
            <person name="Motooka D."/>
            <person name="Naito M."/>
            <person name="Matsumoto Y."/>
            <person name="Ogawa T."/>
            <person name="Oguro-Igashira E."/>
            <person name="Kishikawa T."/>
            <person name="Yamashita M."/>
            <person name="Koizumi S."/>
            <person name="Kurakawa T."/>
            <person name="Okumura R."/>
            <person name="Kayama H."/>
            <person name="Murakami M."/>
            <person name="Sakaguchi T."/>
            <person name="Das B."/>
            <person name="Nakamura S."/>
            <person name="Okada Y."/>
            <person name="Kumanogoh A."/>
            <person name="Takeda K."/>
        </authorList>
    </citation>
    <scope>NUCLEOTIDE SEQUENCE</scope>
    <source>
        <strain evidence="1">F3-75</strain>
    </source>
</reference>
<protein>
    <submittedName>
        <fullName evidence="1">Uncharacterized protein</fullName>
    </submittedName>
</protein>
<dbReference type="Proteomes" id="UP001209344">
    <property type="component" value="Unassembled WGS sequence"/>
</dbReference>
<dbReference type="RefSeq" id="WP_264965701.1">
    <property type="nucleotide sequence ID" value="NZ_JAPDVK010000001.1"/>
</dbReference>
<organism evidence="1 2">
    <name type="scientific">Segatella copri</name>
    <dbReference type="NCBI Taxonomy" id="165179"/>
    <lineage>
        <taxon>Bacteria</taxon>
        <taxon>Pseudomonadati</taxon>
        <taxon>Bacteroidota</taxon>
        <taxon>Bacteroidia</taxon>
        <taxon>Bacteroidales</taxon>
        <taxon>Prevotellaceae</taxon>
        <taxon>Segatella</taxon>
    </lineage>
</organism>
<sequence>MARFADYYIRYKYEFAPHCWEDRQKHLAALFAEDDGVVFGEGEPSEQQQEQGIPYAKVYNHRIYHLESNPDIIVMQFANSIDIPVEIHYEDSLAKNEPSCFVIIDNREGMRTVAIQNRRKAFSAPKRVADIMTEILNEILFGKYCYGVEILPKYYPEDLFQAWEKLQDVTNSMLFSPPDMSEQEVMKRLADFKLLGKDYYDDSLIPAMLKMVVAAKDDKYLPGWNVSREDKHSAIYLDKTSTYMKNMLTLSRATNTPVKLVTMDGASFHCFIDSDEENTDKIVHKDLDENLLEMLFKGKKKDGEKAEHTDIVKAEAKIIEMLNVMKNTSIDVVDASES</sequence>
<name>A0AAP3BD37_9BACT</name>
<gene>
    <name evidence="1" type="ORF">ONT16_05710</name>
</gene>
<evidence type="ECO:0000313" key="2">
    <source>
        <dbReference type="Proteomes" id="UP001209344"/>
    </source>
</evidence>
<accession>A0AAP3BD37</accession>
<proteinExistence type="predicted"/>
<dbReference type="EMBL" id="JAPDVK010000001">
    <property type="protein sequence ID" value="MCW4127756.1"/>
    <property type="molecule type" value="Genomic_DNA"/>
</dbReference>
<dbReference type="AlphaFoldDB" id="A0AAP3BD37"/>